<keyword evidence="2" id="KW-0812">Transmembrane</keyword>
<dbReference type="SMART" id="SM00460">
    <property type="entry name" value="TGc"/>
    <property type="match status" value="1"/>
</dbReference>
<dbReference type="InterPro" id="IPR052901">
    <property type="entry name" value="Bact_TGase-like"/>
</dbReference>
<evidence type="ECO:0000256" key="1">
    <source>
        <dbReference type="SAM" id="MobiDB-lite"/>
    </source>
</evidence>
<accession>A0A4P5P5M1</accession>
<dbReference type="Pfam" id="PF01841">
    <property type="entry name" value="Transglut_core"/>
    <property type="match status" value="1"/>
</dbReference>
<feature type="domain" description="Transglutaminase-like" evidence="3">
    <location>
        <begin position="334"/>
        <end position="408"/>
    </location>
</feature>
<dbReference type="Proteomes" id="UP000290567">
    <property type="component" value="Unassembled WGS sequence"/>
</dbReference>
<dbReference type="InterPro" id="IPR038765">
    <property type="entry name" value="Papain-like_cys_pep_sf"/>
</dbReference>
<reference evidence="5" key="1">
    <citation type="submission" date="2019-02" db="EMBL/GenBank/DDBJ databases">
        <title>Draft genome sequence of Enterococcus sp. Gos25-1.</title>
        <authorList>
            <person name="Tanaka N."/>
            <person name="Shiwa Y."/>
            <person name="Fujita N."/>
        </authorList>
    </citation>
    <scope>NUCLEOTIDE SEQUENCE [LARGE SCALE GENOMIC DNA]</scope>
    <source>
        <strain evidence="5">Gos25-1</strain>
    </source>
</reference>
<keyword evidence="5" id="KW-1185">Reference proteome</keyword>
<dbReference type="SUPFAM" id="SSF54001">
    <property type="entry name" value="Cysteine proteinases"/>
    <property type="match status" value="1"/>
</dbReference>
<evidence type="ECO:0000313" key="4">
    <source>
        <dbReference type="EMBL" id="GCF93147.1"/>
    </source>
</evidence>
<comment type="caution">
    <text evidence="4">The sequence shown here is derived from an EMBL/GenBank/DDBJ whole genome shotgun (WGS) entry which is preliminary data.</text>
</comment>
<feature type="compositionally biased region" description="Acidic residues" evidence="1">
    <location>
        <begin position="448"/>
        <end position="457"/>
    </location>
</feature>
<keyword evidence="2" id="KW-1133">Transmembrane helix</keyword>
<feature type="transmembrane region" description="Helical" evidence="2">
    <location>
        <begin position="31"/>
        <end position="47"/>
    </location>
</feature>
<dbReference type="InterPro" id="IPR002931">
    <property type="entry name" value="Transglutaminase-like"/>
</dbReference>
<dbReference type="Gene3D" id="3.10.620.30">
    <property type="match status" value="1"/>
</dbReference>
<proteinExistence type="predicted"/>
<gene>
    <name evidence="4" type="ORF">NRIC_10380</name>
</gene>
<organism evidence="4 5">
    <name type="scientific">Enterococcus florum</name>
    <dbReference type="NCBI Taxonomy" id="2480627"/>
    <lineage>
        <taxon>Bacteria</taxon>
        <taxon>Bacillati</taxon>
        <taxon>Bacillota</taxon>
        <taxon>Bacilli</taxon>
        <taxon>Lactobacillales</taxon>
        <taxon>Enterococcaceae</taxon>
        <taxon>Enterococcus</taxon>
    </lineage>
</organism>
<dbReference type="EMBL" id="BJCC01000008">
    <property type="protein sequence ID" value="GCF93147.1"/>
    <property type="molecule type" value="Genomic_DNA"/>
</dbReference>
<evidence type="ECO:0000313" key="5">
    <source>
        <dbReference type="Proteomes" id="UP000290567"/>
    </source>
</evidence>
<dbReference type="AlphaFoldDB" id="A0A4P5P5M1"/>
<feature type="transmembrane region" description="Helical" evidence="2">
    <location>
        <begin position="7"/>
        <end position="25"/>
    </location>
</feature>
<keyword evidence="2" id="KW-0472">Membrane</keyword>
<feature type="transmembrane region" description="Helical" evidence="2">
    <location>
        <begin position="468"/>
        <end position="489"/>
    </location>
</feature>
<evidence type="ECO:0000259" key="3">
    <source>
        <dbReference type="SMART" id="SM00460"/>
    </source>
</evidence>
<feature type="compositionally biased region" description="Polar residues" evidence="1">
    <location>
        <begin position="410"/>
        <end position="424"/>
    </location>
</feature>
<feature type="transmembrane region" description="Helical" evidence="2">
    <location>
        <begin position="54"/>
        <end position="75"/>
    </location>
</feature>
<feature type="region of interest" description="Disordered" evidence="1">
    <location>
        <begin position="410"/>
        <end position="463"/>
    </location>
</feature>
<dbReference type="PANTHER" id="PTHR42736:SF1">
    <property type="entry name" value="PROTEIN-GLUTAMINE GAMMA-GLUTAMYLTRANSFERASE"/>
    <property type="match status" value="1"/>
</dbReference>
<evidence type="ECO:0000256" key="2">
    <source>
        <dbReference type="SAM" id="Phobius"/>
    </source>
</evidence>
<dbReference type="PANTHER" id="PTHR42736">
    <property type="entry name" value="PROTEIN-GLUTAMINE GAMMA-GLUTAMYLTRANSFERASE"/>
    <property type="match status" value="1"/>
</dbReference>
<feature type="compositionally biased region" description="Acidic residues" evidence="1">
    <location>
        <begin position="427"/>
        <end position="437"/>
    </location>
</feature>
<sequence>MMIQFERFYFAYLLLISYLLVLNVFNTVDLSLPLVVVFGCGILSLLFKRQQLLAGKWLIGLSVVLVLLGVLAFYAPSTGIRTTLTNWSAPVRNALNARGFYQALQHVTPSGPSRTGFSENDGQLGGPLLDDNTILFEATQQRSSYWRVESKDFYSGRGWENTAPEQSQFSRRSPLEHGTTFYQHAFSEPEESTVHFFNHGIYVPLPYGRSIVQATEGTTGFVFLEETGRVNFIDSNNGEKEILNQWSTPDYQLSDLAMIQPQLPLESQVDYLQLPNELPARIRDLAESLTANEETMLGKVTAIENHLKNNSDLRYSKVDTDFPPENQDYVDHFLFDSQVGYCDNFSTAMVVLLRSVGIPARWTKGFAPGDAGQVDSDTTVYTVRNQHAHSWVEVYFDSYGWLPFEPTPSFSNPDRPSTENSSAPADTAEESTDEVDQDTISSEAAESSFEEQSADQETDQRSPENRTLTVLLALAGVIAAGFFVGRRYLLSLQISWFNRFSKEPARRIYPLILKQVEKSIPRQPSETLRAYGKRVEAAESLFTGRFISFIDCYELMLYNKKEFEPLSTSELNDLVSITERLKKN</sequence>
<protein>
    <recommendedName>
        <fullName evidence="3">Transglutaminase-like domain-containing protein</fullName>
    </recommendedName>
</protein>
<name>A0A4P5P5M1_9ENTE</name>